<dbReference type="Gene3D" id="3.30.420.10">
    <property type="entry name" value="Ribonuclease H-like superfamily/Ribonuclease H"/>
    <property type="match status" value="1"/>
</dbReference>
<dbReference type="GO" id="GO:0003676">
    <property type="term" value="F:nucleic acid binding"/>
    <property type="evidence" value="ECO:0007669"/>
    <property type="project" value="InterPro"/>
</dbReference>
<protein>
    <submittedName>
        <fullName evidence="1">Transposable element Tc3 transposase</fullName>
    </submittedName>
</protein>
<dbReference type="AlphaFoldDB" id="A0A8X6NAE7"/>
<dbReference type="Proteomes" id="UP000887013">
    <property type="component" value="Unassembled WGS sequence"/>
</dbReference>
<dbReference type="OrthoDB" id="8195099at2759"/>
<dbReference type="EMBL" id="BMAW01056048">
    <property type="protein sequence ID" value="GFT04023.1"/>
    <property type="molecule type" value="Genomic_DNA"/>
</dbReference>
<name>A0A8X6NAE7_NEPPI</name>
<dbReference type="InterPro" id="IPR036397">
    <property type="entry name" value="RNaseH_sf"/>
</dbReference>
<organism evidence="1 2">
    <name type="scientific">Nephila pilipes</name>
    <name type="common">Giant wood spider</name>
    <name type="synonym">Nephila maculata</name>
    <dbReference type="NCBI Taxonomy" id="299642"/>
    <lineage>
        <taxon>Eukaryota</taxon>
        <taxon>Metazoa</taxon>
        <taxon>Ecdysozoa</taxon>
        <taxon>Arthropoda</taxon>
        <taxon>Chelicerata</taxon>
        <taxon>Arachnida</taxon>
        <taxon>Araneae</taxon>
        <taxon>Araneomorphae</taxon>
        <taxon>Entelegynae</taxon>
        <taxon>Araneoidea</taxon>
        <taxon>Nephilidae</taxon>
        <taxon>Nephila</taxon>
    </lineage>
</organism>
<accession>A0A8X6NAE7</accession>
<sequence length="135" mass="15320">MTPVQCTDPSKIDFVPIDIMSFSCEAHFYFSATVNTQNCRSWTRAGPRKHHQQPLYGPKVTVGCTIHKFDILGPYLFEEEGKSITVNSILYSDILQIFFQPQLDSTFNVRGVESVWFQQDGTNDHTSICVLAALR</sequence>
<keyword evidence="2" id="KW-1185">Reference proteome</keyword>
<gene>
    <name evidence="1" type="primary">tc3a_2</name>
    <name evidence="1" type="ORF">NPIL_386701</name>
</gene>
<comment type="caution">
    <text evidence="1">The sequence shown here is derived from an EMBL/GenBank/DDBJ whole genome shotgun (WGS) entry which is preliminary data.</text>
</comment>
<evidence type="ECO:0000313" key="2">
    <source>
        <dbReference type="Proteomes" id="UP000887013"/>
    </source>
</evidence>
<proteinExistence type="predicted"/>
<evidence type="ECO:0000313" key="1">
    <source>
        <dbReference type="EMBL" id="GFT04023.1"/>
    </source>
</evidence>
<reference evidence="1" key="1">
    <citation type="submission" date="2020-08" db="EMBL/GenBank/DDBJ databases">
        <title>Multicomponent nature underlies the extraordinary mechanical properties of spider dragline silk.</title>
        <authorList>
            <person name="Kono N."/>
            <person name="Nakamura H."/>
            <person name="Mori M."/>
            <person name="Yoshida Y."/>
            <person name="Ohtoshi R."/>
            <person name="Malay A.D."/>
            <person name="Moran D.A.P."/>
            <person name="Tomita M."/>
            <person name="Numata K."/>
            <person name="Arakawa K."/>
        </authorList>
    </citation>
    <scope>NUCLEOTIDE SEQUENCE</scope>
</reference>